<reference evidence="6 7" key="1">
    <citation type="journal article" date="2017" name="Chemistry">
        <title>Isolation, Biosynthesis and Chemical Modifications of Rubterolones A-F: Rare Tropolone Alkaloids from Actinomadura sp. 5-2.</title>
        <authorList>
            <person name="Guo H."/>
            <person name="Benndorf R."/>
            <person name="Leichnitz D."/>
            <person name="Klassen J.L."/>
            <person name="Vollmers J."/>
            <person name="Gorls H."/>
            <person name="Steinacker M."/>
            <person name="Weigel C."/>
            <person name="Dahse H.M."/>
            <person name="Kaster A.K."/>
            <person name="de Beer Z.W."/>
            <person name="Poulsen M."/>
            <person name="Beemelmanns C."/>
        </authorList>
    </citation>
    <scope>NUCLEOTIDE SEQUENCE [LARGE SCALE GENOMIC DNA]</scope>
    <source>
        <strain evidence="6 7">5-2</strain>
    </source>
</reference>
<dbReference type="InterPro" id="IPR036271">
    <property type="entry name" value="Tet_transcr_reg_TetR-rel_C_sf"/>
</dbReference>
<dbReference type="PROSITE" id="PS50977">
    <property type="entry name" value="HTH_TETR_2"/>
    <property type="match status" value="1"/>
</dbReference>
<name>A0A2P4UIG0_9ACTN</name>
<dbReference type="GO" id="GO:0003700">
    <property type="term" value="F:DNA-binding transcription factor activity"/>
    <property type="evidence" value="ECO:0007669"/>
    <property type="project" value="TreeGrafter"/>
</dbReference>
<keyword evidence="1" id="KW-0805">Transcription regulation</keyword>
<keyword evidence="2 4" id="KW-0238">DNA-binding</keyword>
<dbReference type="Pfam" id="PF13305">
    <property type="entry name" value="TetR_C_33"/>
    <property type="match status" value="1"/>
</dbReference>
<evidence type="ECO:0000256" key="3">
    <source>
        <dbReference type="ARBA" id="ARBA00023163"/>
    </source>
</evidence>
<organism evidence="6 7">
    <name type="scientific">Actinomadura rubteroloni</name>
    <dbReference type="NCBI Taxonomy" id="1926885"/>
    <lineage>
        <taxon>Bacteria</taxon>
        <taxon>Bacillati</taxon>
        <taxon>Actinomycetota</taxon>
        <taxon>Actinomycetes</taxon>
        <taxon>Streptosporangiales</taxon>
        <taxon>Thermomonosporaceae</taxon>
        <taxon>Actinomadura</taxon>
    </lineage>
</organism>
<dbReference type="SUPFAM" id="SSF46689">
    <property type="entry name" value="Homeodomain-like"/>
    <property type="match status" value="1"/>
</dbReference>
<proteinExistence type="predicted"/>
<feature type="DNA-binding region" description="H-T-H motif" evidence="4">
    <location>
        <begin position="33"/>
        <end position="52"/>
    </location>
</feature>
<dbReference type="Gene3D" id="1.10.357.10">
    <property type="entry name" value="Tetracycline Repressor, domain 2"/>
    <property type="match status" value="1"/>
</dbReference>
<comment type="caution">
    <text evidence="6">The sequence shown here is derived from an EMBL/GenBank/DDBJ whole genome shotgun (WGS) entry which is preliminary data.</text>
</comment>
<keyword evidence="7" id="KW-1185">Reference proteome</keyword>
<evidence type="ECO:0000256" key="4">
    <source>
        <dbReference type="PROSITE-ProRule" id="PRU00335"/>
    </source>
</evidence>
<dbReference type="Pfam" id="PF00440">
    <property type="entry name" value="TetR_N"/>
    <property type="match status" value="1"/>
</dbReference>
<accession>A0A2P4UIG0</accession>
<dbReference type="InterPro" id="IPR009057">
    <property type="entry name" value="Homeodomain-like_sf"/>
</dbReference>
<dbReference type="GO" id="GO:0000976">
    <property type="term" value="F:transcription cis-regulatory region binding"/>
    <property type="evidence" value="ECO:0007669"/>
    <property type="project" value="TreeGrafter"/>
</dbReference>
<feature type="domain" description="HTH tetR-type" evidence="5">
    <location>
        <begin position="10"/>
        <end position="70"/>
    </location>
</feature>
<dbReference type="InterPro" id="IPR050109">
    <property type="entry name" value="HTH-type_TetR-like_transc_reg"/>
</dbReference>
<dbReference type="InterPro" id="IPR025996">
    <property type="entry name" value="MT1864/Rv1816-like_C"/>
</dbReference>
<dbReference type="InterPro" id="IPR001647">
    <property type="entry name" value="HTH_TetR"/>
</dbReference>
<gene>
    <name evidence="6" type="ORF">BTM25_34830</name>
</gene>
<dbReference type="EMBL" id="MTBP01000002">
    <property type="protein sequence ID" value="POM24845.1"/>
    <property type="molecule type" value="Genomic_DNA"/>
</dbReference>
<dbReference type="PANTHER" id="PTHR30055">
    <property type="entry name" value="HTH-TYPE TRANSCRIPTIONAL REGULATOR RUTR"/>
    <property type="match status" value="1"/>
</dbReference>
<protein>
    <submittedName>
        <fullName evidence="6">Putative HTH-type transcriptional regulator</fullName>
    </submittedName>
</protein>
<dbReference type="SUPFAM" id="SSF48498">
    <property type="entry name" value="Tetracyclin repressor-like, C-terminal domain"/>
    <property type="match status" value="1"/>
</dbReference>
<evidence type="ECO:0000313" key="6">
    <source>
        <dbReference type="EMBL" id="POM24845.1"/>
    </source>
</evidence>
<dbReference type="AlphaFoldDB" id="A0A2P4UIG0"/>
<evidence type="ECO:0000256" key="1">
    <source>
        <dbReference type="ARBA" id="ARBA00023015"/>
    </source>
</evidence>
<dbReference type="Proteomes" id="UP000242367">
    <property type="component" value="Unassembled WGS sequence"/>
</dbReference>
<evidence type="ECO:0000259" key="5">
    <source>
        <dbReference type="PROSITE" id="PS50977"/>
    </source>
</evidence>
<evidence type="ECO:0000256" key="2">
    <source>
        <dbReference type="ARBA" id="ARBA00023125"/>
    </source>
</evidence>
<keyword evidence="3" id="KW-0804">Transcription</keyword>
<dbReference type="RefSeq" id="WP_103563925.1">
    <property type="nucleotide sequence ID" value="NZ_MTBP01000002.1"/>
</dbReference>
<dbReference type="PANTHER" id="PTHR30055:SF243">
    <property type="entry name" value="HTH-TYPE TRANSCRIPTIONAL REGULATOR RV1816"/>
    <property type="match status" value="1"/>
</dbReference>
<sequence>MESRRERQRAATVDEITRTARRILVADGVEAVTLRAIARDMGMTAPGLYRYFGNHGELLRHLVAALFREITEELEKGMDALPNREIGLKFLTVGRVFREWCLAHPREFALLFGAPPPALDDEGPIDIADECGRQFAMTFMQLFLHLWEHHPFPVASDDELDPSLRVQLARYRETRGIDLPLAVLQIFLNCWVRLEGVISMEVFGHLDFALDDAEPLFELTLKDLAEMLHVPYTPPRG</sequence>
<evidence type="ECO:0000313" key="7">
    <source>
        <dbReference type="Proteomes" id="UP000242367"/>
    </source>
</evidence>